<dbReference type="EMBL" id="LFZX01000006">
    <property type="protein sequence ID" value="KNC68973.1"/>
    <property type="molecule type" value="Genomic_DNA"/>
</dbReference>
<proteinExistence type="predicted"/>
<organism evidence="1 2">
    <name type="scientific">Pseudoalteromonas rubra</name>
    <dbReference type="NCBI Taxonomy" id="43658"/>
    <lineage>
        <taxon>Bacteria</taxon>
        <taxon>Pseudomonadati</taxon>
        <taxon>Pseudomonadota</taxon>
        <taxon>Gammaproteobacteria</taxon>
        <taxon>Alteromonadales</taxon>
        <taxon>Pseudoalteromonadaceae</taxon>
        <taxon>Pseudoalteromonas</taxon>
    </lineage>
</organism>
<evidence type="ECO:0000313" key="2">
    <source>
        <dbReference type="Proteomes" id="UP000036850"/>
    </source>
</evidence>
<gene>
    <name evidence="1" type="ORF">AC626_01710</name>
</gene>
<comment type="caution">
    <text evidence="1">The sequence shown here is derived from an EMBL/GenBank/DDBJ whole genome shotgun (WGS) entry which is preliminary data.</text>
</comment>
<reference evidence="2" key="1">
    <citation type="submission" date="2015-07" db="EMBL/GenBank/DDBJ databases">
        <title>Draft genome sequence of a Pseudoalteromonas rubra strain, OCN096, isolated from Kaneohe Bay, Oahu, Hawaii.</title>
        <authorList>
            <person name="Beurmann S."/>
            <person name="Ushijima B."/>
            <person name="Belcaid M."/>
            <person name="Callahan S.M."/>
            <person name="Aeby G.S."/>
        </authorList>
    </citation>
    <scope>NUCLEOTIDE SEQUENCE [LARGE SCALE GENOMIC DNA]</scope>
    <source>
        <strain evidence="2">OCN096</strain>
    </source>
</reference>
<protein>
    <submittedName>
        <fullName evidence="1">Uncharacterized protein</fullName>
    </submittedName>
</protein>
<name>A0A0L0EYQ8_9GAMM</name>
<dbReference type="PATRIC" id="fig|43658.6.peg.4909"/>
<sequence>MPVKRLTNLFKIQADNELLACQSATNANSLFIRFWQHTFNVSREVKAQPYSSPPSDLTYLA</sequence>
<dbReference type="Proteomes" id="UP000036850">
    <property type="component" value="Unassembled WGS sequence"/>
</dbReference>
<dbReference type="AlphaFoldDB" id="A0A0L0EYQ8"/>
<accession>A0A0L0EYQ8</accession>
<evidence type="ECO:0000313" key="1">
    <source>
        <dbReference type="EMBL" id="KNC68973.1"/>
    </source>
</evidence>